<dbReference type="GO" id="GO:0016757">
    <property type="term" value="F:glycosyltransferase activity"/>
    <property type="evidence" value="ECO:0007669"/>
    <property type="project" value="InterPro"/>
</dbReference>
<sequence length="344" mass="39524">MERVMSELASYFSAQSDVETHLILYGLNREIFYEIPPNVVLHIPEFDFDNKKRLLSTLKTIRYLRREIKGVDPSAVLSFGEHWNNFVLISMLGLKLPVFVSDRSQPDKSLGKMQDFLRKKLYPTAKGIILQTEKAKEIFLKRNYHRNIAVIGNPIRKFDMPQQKIERAHIVIMVGRLIDSKNQDKLIEVFAKVDAPDWKLMIVGYDHLKQRNMERLKKLANDLGIGDRVIFTGKHDHVEELYLQSSIFAFTSSSEGFPNVIGEAMAAGLPVVAFDCVAGPSEMIDDGQNGFLVPLFDLHAFQEKLTLLISDPILRDKLGENAHKSIQRFSKDRICKEFHDFMWS</sequence>
<evidence type="ECO:0000313" key="4">
    <source>
        <dbReference type="Proteomes" id="UP000019402"/>
    </source>
</evidence>
<dbReference type="InterPro" id="IPR001296">
    <property type="entry name" value="Glyco_trans_1"/>
</dbReference>
<evidence type="ECO:0000313" key="3">
    <source>
        <dbReference type="EMBL" id="GAF03256.1"/>
    </source>
</evidence>
<feature type="domain" description="Glycosyl transferase family 1" evidence="1">
    <location>
        <begin position="160"/>
        <end position="324"/>
    </location>
</feature>
<dbReference type="PANTHER" id="PTHR12526">
    <property type="entry name" value="GLYCOSYLTRANSFERASE"/>
    <property type="match status" value="1"/>
</dbReference>
<keyword evidence="3" id="KW-0808">Transferase</keyword>
<dbReference type="SUPFAM" id="SSF53756">
    <property type="entry name" value="UDP-Glycosyltransferase/glycogen phosphorylase"/>
    <property type="match status" value="1"/>
</dbReference>
<dbReference type="Gene3D" id="3.40.50.2000">
    <property type="entry name" value="Glycogen Phosphorylase B"/>
    <property type="match status" value="2"/>
</dbReference>
<dbReference type="STRING" id="869213.GCA_000517085_00268"/>
<dbReference type="AlphaFoldDB" id="W7YFN2"/>
<evidence type="ECO:0000259" key="1">
    <source>
        <dbReference type="Pfam" id="PF00534"/>
    </source>
</evidence>
<dbReference type="RefSeq" id="WP_044212834.1">
    <property type="nucleotide sequence ID" value="NZ_BAMD01000020.1"/>
</dbReference>
<dbReference type="PANTHER" id="PTHR12526:SF630">
    <property type="entry name" value="GLYCOSYLTRANSFERASE"/>
    <property type="match status" value="1"/>
</dbReference>
<dbReference type="Pfam" id="PF13439">
    <property type="entry name" value="Glyco_transf_4"/>
    <property type="match status" value="1"/>
</dbReference>
<name>W7YFN2_9BACT</name>
<dbReference type="OrthoDB" id="9811239at2"/>
<evidence type="ECO:0000259" key="2">
    <source>
        <dbReference type="Pfam" id="PF13439"/>
    </source>
</evidence>
<dbReference type="CDD" id="cd03820">
    <property type="entry name" value="GT4_AmsD-like"/>
    <property type="match status" value="1"/>
</dbReference>
<dbReference type="Proteomes" id="UP000019402">
    <property type="component" value="Unassembled WGS sequence"/>
</dbReference>
<dbReference type="Pfam" id="PF00534">
    <property type="entry name" value="Glycos_transf_1"/>
    <property type="match status" value="1"/>
</dbReference>
<keyword evidence="4" id="KW-1185">Reference proteome</keyword>
<accession>W7YFN2</accession>
<organism evidence="3 4">
    <name type="scientific">Saccharicrinis fermentans DSM 9555 = JCM 21142</name>
    <dbReference type="NCBI Taxonomy" id="869213"/>
    <lineage>
        <taxon>Bacteria</taxon>
        <taxon>Pseudomonadati</taxon>
        <taxon>Bacteroidota</taxon>
        <taxon>Bacteroidia</taxon>
        <taxon>Marinilabiliales</taxon>
        <taxon>Marinilabiliaceae</taxon>
        <taxon>Saccharicrinis</taxon>
    </lineage>
</organism>
<gene>
    <name evidence="3" type="ORF">JCM21142_41923</name>
</gene>
<dbReference type="InterPro" id="IPR028098">
    <property type="entry name" value="Glyco_trans_4-like_N"/>
</dbReference>
<dbReference type="EMBL" id="BAMD01000020">
    <property type="protein sequence ID" value="GAF03256.1"/>
    <property type="molecule type" value="Genomic_DNA"/>
</dbReference>
<feature type="domain" description="Glycosyltransferase subfamily 4-like N-terminal" evidence="2">
    <location>
        <begin position="1"/>
        <end position="155"/>
    </location>
</feature>
<dbReference type="eggNOG" id="COG0438">
    <property type="taxonomic scope" value="Bacteria"/>
</dbReference>
<protein>
    <submittedName>
        <fullName evidence="3">Putative poly(Glycerol-phosphate) alpha-glucosyltransferase</fullName>
    </submittedName>
</protein>
<proteinExistence type="predicted"/>
<reference evidence="3 4" key="1">
    <citation type="journal article" date="2014" name="Genome Announc.">
        <title>Draft Genome Sequence of Cytophaga fermentans JCM 21142T, a Facultative Anaerobe Isolated from Marine Mud.</title>
        <authorList>
            <person name="Starns D."/>
            <person name="Oshima K."/>
            <person name="Suda W."/>
            <person name="Iino T."/>
            <person name="Yuki M."/>
            <person name="Inoue J."/>
            <person name="Kitamura K."/>
            <person name="Iida T."/>
            <person name="Darby A."/>
            <person name="Hattori M."/>
            <person name="Ohkuma M."/>
        </authorList>
    </citation>
    <scope>NUCLEOTIDE SEQUENCE [LARGE SCALE GENOMIC DNA]</scope>
    <source>
        <strain evidence="3 4">JCM 21142</strain>
    </source>
</reference>
<comment type="caution">
    <text evidence="3">The sequence shown here is derived from an EMBL/GenBank/DDBJ whole genome shotgun (WGS) entry which is preliminary data.</text>
</comment>